<dbReference type="InterPro" id="IPR007751">
    <property type="entry name" value="DUF676_lipase-like"/>
</dbReference>
<feature type="compositionally biased region" description="Low complexity" evidence="2">
    <location>
        <begin position="194"/>
        <end position="209"/>
    </location>
</feature>
<reference evidence="4 5" key="1">
    <citation type="submission" date="2023-08" db="EMBL/GenBank/DDBJ databases">
        <title>Black Yeasts Isolated from many extreme environments.</title>
        <authorList>
            <person name="Coleine C."/>
            <person name="Stajich J.E."/>
            <person name="Selbmann L."/>
        </authorList>
    </citation>
    <scope>NUCLEOTIDE SEQUENCE [LARGE SCALE GENOMIC DNA]</scope>
    <source>
        <strain evidence="4 5">CCFEE 5792</strain>
    </source>
</reference>
<dbReference type="PANTHER" id="PTHR11440">
    <property type="entry name" value="LECITHIN-CHOLESTEROL ACYLTRANSFERASE-RELATED"/>
    <property type="match status" value="1"/>
</dbReference>
<name>A0AAV9N4S0_9EURO</name>
<feature type="compositionally biased region" description="Polar residues" evidence="2">
    <location>
        <begin position="45"/>
        <end position="57"/>
    </location>
</feature>
<proteinExistence type="inferred from homology"/>
<evidence type="ECO:0000256" key="2">
    <source>
        <dbReference type="SAM" id="MobiDB-lite"/>
    </source>
</evidence>
<dbReference type="GeneID" id="89974636"/>
<dbReference type="Proteomes" id="UP001358417">
    <property type="component" value="Unassembled WGS sequence"/>
</dbReference>
<gene>
    <name evidence="4" type="ORF">LTR84_006464</name>
</gene>
<feature type="domain" description="DUF676" evidence="3">
    <location>
        <begin position="217"/>
        <end position="267"/>
    </location>
</feature>
<comment type="similarity">
    <text evidence="1">Belongs to the putative lipase ROG1 family.</text>
</comment>
<dbReference type="EMBL" id="JAVRRD010000024">
    <property type="protein sequence ID" value="KAK5047799.1"/>
    <property type="molecule type" value="Genomic_DNA"/>
</dbReference>
<protein>
    <recommendedName>
        <fullName evidence="3">DUF676 domain-containing protein</fullName>
    </recommendedName>
</protein>
<evidence type="ECO:0000313" key="5">
    <source>
        <dbReference type="Proteomes" id="UP001358417"/>
    </source>
</evidence>
<evidence type="ECO:0000259" key="3">
    <source>
        <dbReference type="Pfam" id="PF05057"/>
    </source>
</evidence>
<comment type="caution">
    <text evidence="4">The sequence shown here is derived from an EMBL/GenBank/DDBJ whole genome shotgun (WGS) entry which is preliminary data.</text>
</comment>
<organism evidence="4 5">
    <name type="scientific">Exophiala bonariae</name>
    <dbReference type="NCBI Taxonomy" id="1690606"/>
    <lineage>
        <taxon>Eukaryota</taxon>
        <taxon>Fungi</taxon>
        <taxon>Dikarya</taxon>
        <taxon>Ascomycota</taxon>
        <taxon>Pezizomycotina</taxon>
        <taxon>Eurotiomycetes</taxon>
        <taxon>Chaetothyriomycetidae</taxon>
        <taxon>Chaetothyriales</taxon>
        <taxon>Herpotrichiellaceae</taxon>
        <taxon>Exophiala</taxon>
    </lineage>
</organism>
<feature type="region of interest" description="Disordered" evidence="2">
    <location>
        <begin position="174"/>
        <end position="218"/>
    </location>
</feature>
<accession>A0AAV9N4S0</accession>
<dbReference type="RefSeq" id="XP_064703326.1">
    <property type="nucleotide sequence ID" value="XM_064850025.1"/>
</dbReference>
<dbReference type="AlphaFoldDB" id="A0AAV9N4S0"/>
<dbReference type="Gene3D" id="3.40.50.1820">
    <property type="entry name" value="alpha/beta hydrolase"/>
    <property type="match status" value="1"/>
</dbReference>
<feature type="compositionally biased region" description="Low complexity" evidence="2">
    <location>
        <begin position="58"/>
        <end position="70"/>
    </location>
</feature>
<evidence type="ECO:0000313" key="4">
    <source>
        <dbReference type="EMBL" id="KAK5047799.1"/>
    </source>
</evidence>
<dbReference type="SUPFAM" id="SSF53474">
    <property type="entry name" value="alpha/beta-Hydrolases"/>
    <property type="match status" value="1"/>
</dbReference>
<keyword evidence="5" id="KW-1185">Reference proteome</keyword>
<evidence type="ECO:0000256" key="1">
    <source>
        <dbReference type="ARBA" id="ARBA00007920"/>
    </source>
</evidence>
<dbReference type="InterPro" id="IPR029058">
    <property type="entry name" value="AB_hydrolase_fold"/>
</dbReference>
<feature type="region of interest" description="Disordered" evidence="2">
    <location>
        <begin position="39"/>
        <end position="71"/>
    </location>
</feature>
<dbReference type="Pfam" id="PF05057">
    <property type="entry name" value="DUF676"/>
    <property type="match status" value="1"/>
</dbReference>
<sequence length="411" mass="45293">MPWGSQRLHAGALIRQSQRPRKIHAHFRHTYIQHNQWVHHESTAKDTTSPNQKGASRTSTTTESNTSEETFPPISIKLLSETQPPEDLSPLLTTSFSHLQSEYKTPRHPIVLAHGLMGFDELRLAGKLLPSVHYWRGIKDAFNAHGIECITTAVPTTGSIDERARALYSQILEKLPPEPEPESEGTKNEAAERSASSGSSTSTTTITGTQPRTPKGRQINIVAHSMGGLDARYLISRLCPDPETEFRVASLTTIATPHRGSSAADMLFRDIGPDLLPRLYKLLSRLKISSGAFSQLTTPYVNTRFNPVTPNSAQTRYFSYGASATPHLLSVFRVSHDLLAVVEGANDGLVSVRSARWGEYKGTLVGVTHLDLINWTNRIKRVAARLGLVEQKFNAVAFYLGVADMLAKEGL</sequence>